<reference evidence="5" key="2">
    <citation type="submission" date="2014-05" db="EMBL/GenBank/DDBJ databases">
        <title>The genome sequences of chimpanzee malaria parasites reveal the path to human adaptation.</title>
        <authorList>
            <person name="Otto T.D."/>
            <person name="Rayner J.C."/>
            <person name="Boehme U."/>
            <person name="Pain A."/>
            <person name="Spottiswoode N."/>
            <person name="Sanders M."/>
            <person name="Quail M."/>
            <person name="Ollomo B."/>
            <person name="Renaud F."/>
            <person name="Thomas A.W."/>
            <person name="Prugnolle F."/>
            <person name="Conway D.J."/>
            <person name="Newbold C."/>
            <person name="Berriman M."/>
        </authorList>
    </citation>
    <scope>NUCLEOTIDE SEQUENCE [LARGE SCALE GENOMIC DNA]</scope>
    <source>
        <strain evidence="5">CDC</strain>
    </source>
</reference>
<reference evidence="6 9" key="3">
    <citation type="journal article" date="2016" name="Nat. Commun.">
        <title>Genomes of cryptic chimpanzee Plasmodium species reveal key evolutionary events leading to human malaria.</title>
        <authorList>
            <person name="Sundararaman S.A."/>
            <person name="Plenderleith L.J."/>
            <person name="Liu W."/>
            <person name="Loy D.E."/>
            <person name="Learn G.H."/>
            <person name="Li Y."/>
            <person name="Shaw K.S."/>
            <person name="Ayouba A."/>
            <person name="Peeters M."/>
            <person name="Speede S."/>
            <person name="Shaw G.M."/>
            <person name="Bushman F.D."/>
            <person name="Brisson D."/>
            <person name="Rayner J.C."/>
            <person name="Sharp P.M."/>
            <person name="Hahn B.H."/>
        </authorList>
    </citation>
    <scope>NUCLEOTIDE SEQUENCE [LARGE SCALE GENOMIC DNA]</scope>
    <source>
        <strain evidence="6 9">SY57</strain>
    </source>
</reference>
<evidence type="ECO:0000313" key="7">
    <source>
        <dbReference type="EMBL" id="SOV77501.1"/>
    </source>
</evidence>
<evidence type="ECO:0000313" key="6">
    <source>
        <dbReference type="EMBL" id="KYO01042.1"/>
    </source>
</evidence>
<evidence type="ECO:0000313" key="5">
    <source>
        <dbReference type="EMBL" id="CDO63346.1"/>
    </source>
</evidence>
<protein>
    <submittedName>
        <fullName evidence="5">RNA and export factor binding protein, putative</fullName>
    </submittedName>
</protein>
<keyword evidence="8" id="KW-1185">Reference proteome</keyword>
<dbReference type="InterPro" id="IPR051229">
    <property type="entry name" value="ALYREF_mRNA_export"/>
</dbReference>
<evidence type="ECO:0000259" key="4">
    <source>
        <dbReference type="PROSITE" id="PS50102"/>
    </source>
</evidence>
<feature type="compositionally biased region" description="Basic and acidic residues" evidence="3">
    <location>
        <begin position="1"/>
        <end position="10"/>
    </location>
</feature>
<proteinExistence type="predicted"/>
<dbReference type="OrthoDB" id="1049195at2759"/>
<accession>A0A060RPZ8</accession>
<dbReference type="GO" id="GO:0005634">
    <property type="term" value="C:nucleus"/>
    <property type="evidence" value="ECO:0007669"/>
    <property type="project" value="TreeGrafter"/>
</dbReference>
<dbReference type="SMART" id="SM00360">
    <property type="entry name" value="RRM"/>
    <property type="match status" value="1"/>
</dbReference>
<dbReference type="SUPFAM" id="SSF54928">
    <property type="entry name" value="RNA-binding domain, RBD"/>
    <property type="match status" value="1"/>
</dbReference>
<dbReference type="RefSeq" id="XP_012761974.1">
    <property type="nucleotide sequence ID" value="XM_012906520.1"/>
</dbReference>
<name>A0A060RPZ8_PLARE</name>
<sequence>MRDLKRYRDEHRRRKNNYNNKSHGKYYNYNKHDDYKTNNQHNRINKYRGKGSYGSNYEERNNEIRVKISNLDYTISKNDLMELFSNVCKVVNAWINYDHTDRSNGTAVCVFENINDAQKAIDKYDGSEIEGLSIKMEILHKRNYTYKKKYKSRCPW</sequence>
<evidence type="ECO:0000256" key="1">
    <source>
        <dbReference type="ARBA" id="ARBA00022884"/>
    </source>
</evidence>
<evidence type="ECO:0000313" key="9">
    <source>
        <dbReference type="Proteomes" id="UP000076359"/>
    </source>
</evidence>
<dbReference type="Pfam" id="PF00076">
    <property type="entry name" value="RRM_1"/>
    <property type="match status" value="1"/>
</dbReference>
<organism evidence="5 8">
    <name type="scientific">Plasmodium reichenowi</name>
    <dbReference type="NCBI Taxonomy" id="5854"/>
    <lineage>
        <taxon>Eukaryota</taxon>
        <taxon>Sar</taxon>
        <taxon>Alveolata</taxon>
        <taxon>Apicomplexa</taxon>
        <taxon>Aconoidasida</taxon>
        <taxon>Haemosporida</taxon>
        <taxon>Plasmodiidae</taxon>
        <taxon>Plasmodium</taxon>
        <taxon>Plasmodium (Laverania)</taxon>
    </lineage>
</organism>
<dbReference type="GO" id="GO:0003729">
    <property type="term" value="F:mRNA binding"/>
    <property type="evidence" value="ECO:0007669"/>
    <property type="project" value="TreeGrafter"/>
</dbReference>
<evidence type="ECO:0000313" key="8">
    <source>
        <dbReference type="Proteomes" id="UP000027581"/>
    </source>
</evidence>
<dbReference type="PANTHER" id="PTHR19965:SF35">
    <property type="entry name" value="RNA ANNEALING PROTEIN YRA1"/>
    <property type="match status" value="1"/>
</dbReference>
<dbReference type="PANTHER" id="PTHR19965">
    <property type="entry name" value="RNA AND EXPORT FACTOR BINDING PROTEIN"/>
    <property type="match status" value="1"/>
</dbReference>
<gene>
    <name evidence="5" type="ORF">PRCDC_0614400</name>
    <name evidence="7" type="ORF">PRG01_0615400</name>
    <name evidence="6" type="ORF">PRSY57_0614400</name>
</gene>
<dbReference type="Proteomes" id="UP000027581">
    <property type="component" value="Unassembled WGS sequence"/>
</dbReference>
<dbReference type="Proteomes" id="UP000240500">
    <property type="component" value="Chromosome 6"/>
</dbReference>
<dbReference type="VEuPathDB" id="PlasmoDB:PRCDC_0614400"/>
<dbReference type="GO" id="GO:0006406">
    <property type="term" value="P:mRNA export from nucleus"/>
    <property type="evidence" value="ECO:0007669"/>
    <property type="project" value="TreeGrafter"/>
</dbReference>
<dbReference type="InterPro" id="IPR000504">
    <property type="entry name" value="RRM_dom"/>
</dbReference>
<dbReference type="Proteomes" id="UP000076359">
    <property type="component" value="Unassembled WGS sequence"/>
</dbReference>
<dbReference type="EMBL" id="HG810767">
    <property type="protein sequence ID" value="CDO63346.1"/>
    <property type="molecule type" value="Genomic_DNA"/>
</dbReference>
<keyword evidence="1 2" id="KW-0694">RNA-binding</keyword>
<dbReference type="EMBL" id="LT969569">
    <property type="protein sequence ID" value="SOV77501.1"/>
    <property type="molecule type" value="Genomic_DNA"/>
</dbReference>
<dbReference type="CDD" id="cd12418">
    <property type="entry name" value="RRM_Aly_REF_like"/>
    <property type="match status" value="1"/>
</dbReference>
<dbReference type="PROSITE" id="PS50102">
    <property type="entry name" value="RRM"/>
    <property type="match status" value="1"/>
</dbReference>
<evidence type="ECO:0000256" key="2">
    <source>
        <dbReference type="PROSITE-ProRule" id="PRU00176"/>
    </source>
</evidence>
<reference evidence="5" key="1">
    <citation type="submission" date="2014-01" db="EMBL/GenBank/DDBJ databases">
        <authorList>
            <person name="Aslett M."/>
        </authorList>
    </citation>
    <scope>NUCLEOTIDE SEQUENCE</scope>
    <source>
        <strain evidence="5">CDC</strain>
    </source>
</reference>
<dbReference type="KEGG" id="prei:PRSY57_0614400"/>
<evidence type="ECO:0000313" key="10">
    <source>
        <dbReference type="Proteomes" id="UP000240500"/>
    </source>
</evidence>
<dbReference type="Gene3D" id="3.30.70.330">
    <property type="match status" value="1"/>
</dbReference>
<dbReference type="GeneID" id="24530098"/>
<dbReference type="InterPro" id="IPR035979">
    <property type="entry name" value="RBD_domain_sf"/>
</dbReference>
<feature type="domain" description="RRM" evidence="4">
    <location>
        <begin position="64"/>
        <end position="141"/>
    </location>
</feature>
<feature type="region of interest" description="Disordered" evidence="3">
    <location>
        <begin position="1"/>
        <end position="53"/>
    </location>
</feature>
<dbReference type="EMBL" id="LVLA01000007">
    <property type="protein sequence ID" value="KYO01042.1"/>
    <property type="molecule type" value="Genomic_DNA"/>
</dbReference>
<dbReference type="InterPro" id="IPR012677">
    <property type="entry name" value="Nucleotide-bd_a/b_plait_sf"/>
</dbReference>
<dbReference type="AlphaFoldDB" id="A0A060RPZ8"/>
<evidence type="ECO:0000256" key="3">
    <source>
        <dbReference type="SAM" id="MobiDB-lite"/>
    </source>
</evidence>
<reference evidence="7 10" key="4">
    <citation type="submission" date="2016-09" db="EMBL/GenBank/DDBJ databases">
        <authorList>
            <consortium name="Pathogen Informatics"/>
        </authorList>
    </citation>
    <scope>NUCLEOTIDE SEQUENCE [LARGE SCALE GENOMIC DNA]</scope>
</reference>
<dbReference type="VEuPathDB" id="PlasmoDB:PRG01_0615400"/>